<dbReference type="EMBL" id="FQVL01000002">
    <property type="protein sequence ID" value="SHE65667.1"/>
    <property type="molecule type" value="Genomic_DNA"/>
</dbReference>
<proteinExistence type="predicted"/>
<gene>
    <name evidence="1" type="ORF">SAMN05444392_102250</name>
</gene>
<dbReference type="InterPro" id="IPR010982">
    <property type="entry name" value="Lambda_DNA-bd_dom_sf"/>
</dbReference>
<evidence type="ECO:0008006" key="3">
    <source>
        <dbReference type="Google" id="ProtNLM"/>
    </source>
</evidence>
<dbReference type="GO" id="GO:0003677">
    <property type="term" value="F:DNA binding"/>
    <property type="evidence" value="ECO:0007669"/>
    <property type="project" value="InterPro"/>
</dbReference>
<protein>
    <recommendedName>
        <fullName evidence="3">XRE family transcriptional regulator</fullName>
    </recommendedName>
</protein>
<keyword evidence="2" id="KW-1185">Reference proteome</keyword>
<evidence type="ECO:0000313" key="2">
    <source>
        <dbReference type="Proteomes" id="UP000184476"/>
    </source>
</evidence>
<dbReference type="RefSeq" id="WP_073153602.1">
    <property type="nucleotide sequence ID" value="NZ_FQVL01000002.1"/>
</dbReference>
<dbReference type="AlphaFoldDB" id="A0A1M4V9W4"/>
<accession>A0A1M4V9W4</accession>
<name>A0A1M4V9W4_9BACL</name>
<dbReference type="SUPFAM" id="SSF47413">
    <property type="entry name" value="lambda repressor-like DNA-binding domains"/>
    <property type="match status" value="1"/>
</dbReference>
<organism evidence="1 2">
    <name type="scientific">Seinonella peptonophila</name>
    <dbReference type="NCBI Taxonomy" id="112248"/>
    <lineage>
        <taxon>Bacteria</taxon>
        <taxon>Bacillati</taxon>
        <taxon>Bacillota</taxon>
        <taxon>Bacilli</taxon>
        <taxon>Bacillales</taxon>
        <taxon>Thermoactinomycetaceae</taxon>
        <taxon>Seinonella</taxon>
    </lineage>
</organism>
<reference evidence="1 2" key="1">
    <citation type="submission" date="2016-11" db="EMBL/GenBank/DDBJ databases">
        <authorList>
            <person name="Jaros S."/>
            <person name="Januszkiewicz K."/>
            <person name="Wedrychowicz H."/>
        </authorList>
    </citation>
    <scope>NUCLEOTIDE SEQUENCE [LARGE SCALE GENOMIC DNA]</scope>
    <source>
        <strain evidence="1 2">DSM 44666</strain>
    </source>
</reference>
<evidence type="ECO:0000313" key="1">
    <source>
        <dbReference type="EMBL" id="SHE65667.1"/>
    </source>
</evidence>
<dbReference type="Proteomes" id="UP000184476">
    <property type="component" value="Unassembled WGS sequence"/>
</dbReference>
<sequence>MENKLIPRFMELLDDIEREQGRKIQQKDIVNHFGWDRKRVSAWFVGRNFIPYPEAWYLSKFLKCSMHDFYREEGE</sequence>
<dbReference type="Gene3D" id="1.10.260.40">
    <property type="entry name" value="lambda repressor-like DNA-binding domains"/>
    <property type="match status" value="1"/>
</dbReference>